<feature type="domain" description="GxGYxYP putative glycoside hydrolase third N-terminal" evidence="4">
    <location>
        <begin position="183"/>
        <end position="269"/>
    </location>
</feature>
<sequence length="543" mass="60094">MDAERGAASFSLDWPVNAFFPQLQVPHNLAVADLRNASFAVKLAASTLAGLVNVPQPQLYLATYDDDLFWLQSAIAPWPVQLERLEAQGETLLRELIARFQARIAGFIVYDPQRPASINVATTLAGIQAGVVAAPELLPLLQAAGRKPVLRDLRLQGWESESLAYRWARETSQTQRSRRSLAGMNPEIASGLRSFLVATRTFVHWLDSRPWQPSAGQQRLLLEELLAELLPGSIHLGWFPDEGSGVTLASERAVAVLASDHCSNLEVWTALQPPELIERLQALAQRYHRQQDERPLPALEPRVYLSLTISDGDNLQYVQHRMLHLWRDSARGRFPLGWTIAPALLEAAPALAAYYLETASPQDELIAGPSGAAYMFPSSWPAAQRPAFLEHSQRLLSGMGLSLLQVLDGDWRQRLGLPLPASMRLSNVEEQHAFIEALRPAGLRGLLTGASGLTLSYKKIMGMPVYHNLGLVSSRSQLVHLVRGLQATHRRRPLFLQLYVLAWRLTPSALWEALQELREIAYPVTPGQLLQLIAQQGAGGAES</sequence>
<dbReference type="RefSeq" id="WP_112427825.1">
    <property type="nucleotide sequence ID" value="NZ_MCIF01000002.1"/>
</dbReference>
<dbReference type="EMBL" id="MCIF01000002">
    <property type="protein sequence ID" value="RAQ95258.1"/>
    <property type="molecule type" value="Genomic_DNA"/>
</dbReference>
<evidence type="ECO:0000259" key="2">
    <source>
        <dbReference type="Pfam" id="PF16216"/>
    </source>
</evidence>
<dbReference type="Pfam" id="PF14323">
    <property type="entry name" value="GxGYxYP_C"/>
    <property type="match status" value="1"/>
</dbReference>
<dbReference type="InterPro" id="IPR038410">
    <property type="entry name" value="GxGYxYP_C_sf"/>
</dbReference>
<dbReference type="InterPro" id="IPR032626">
    <property type="entry name" value="GxGYxYP_N_1st"/>
</dbReference>
<organism evidence="5 6">
    <name type="scientific">Thermogemmatispora tikiterensis</name>
    <dbReference type="NCBI Taxonomy" id="1825093"/>
    <lineage>
        <taxon>Bacteria</taxon>
        <taxon>Bacillati</taxon>
        <taxon>Chloroflexota</taxon>
        <taxon>Ktedonobacteria</taxon>
        <taxon>Thermogemmatisporales</taxon>
        <taxon>Thermogemmatisporaceae</taxon>
        <taxon>Thermogemmatispora</taxon>
    </lineage>
</organism>
<feature type="domain" description="GxGYxYP putative glycoside hydrolase C-terminal" evidence="1">
    <location>
        <begin position="303"/>
        <end position="533"/>
    </location>
</feature>
<dbReference type="Pfam" id="PF20958">
    <property type="entry name" value="GxGYxYP_N_3rd"/>
    <property type="match status" value="1"/>
</dbReference>
<feature type="domain" description="GxGYxYP putative glycoside hydrolase first N-terminal" evidence="2">
    <location>
        <begin position="29"/>
        <end position="85"/>
    </location>
</feature>
<protein>
    <submittedName>
        <fullName evidence="5">Uncharacterized protein</fullName>
    </submittedName>
</protein>
<proteinExistence type="predicted"/>
<evidence type="ECO:0000259" key="1">
    <source>
        <dbReference type="Pfam" id="PF14323"/>
    </source>
</evidence>
<evidence type="ECO:0000259" key="3">
    <source>
        <dbReference type="Pfam" id="PF20957"/>
    </source>
</evidence>
<dbReference type="PANTHER" id="PTHR37321:SF1">
    <property type="entry name" value="EXPORTED PROTEIN"/>
    <property type="match status" value="1"/>
</dbReference>
<accession>A0A328VC26</accession>
<keyword evidence="6" id="KW-1185">Reference proteome</keyword>
<evidence type="ECO:0000313" key="5">
    <source>
        <dbReference type="EMBL" id="RAQ95258.1"/>
    </source>
</evidence>
<name>A0A328VC26_9CHLR</name>
<dbReference type="InterPro" id="IPR048310">
    <property type="entry name" value="GxGYxYP_N_2nd"/>
</dbReference>
<dbReference type="Proteomes" id="UP000248706">
    <property type="component" value="Unassembled WGS sequence"/>
</dbReference>
<comment type="caution">
    <text evidence="5">The sequence shown here is derived from an EMBL/GenBank/DDBJ whole genome shotgun (WGS) entry which is preliminary data.</text>
</comment>
<dbReference type="AlphaFoldDB" id="A0A328VC26"/>
<evidence type="ECO:0000313" key="6">
    <source>
        <dbReference type="Proteomes" id="UP000248706"/>
    </source>
</evidence>
<evidence type="ECO:0000259" key="4">
    <source>
        <dbReference type="Pfam" id="PF20958"/>
    </source>
</evidence>
<dbReference type="OrthoDB" id="3799094at2"/>
<dbReference type="Pfam" id="PF16216">
    <property type="entry name" value="GxGYxYP_N"/>
    <property type="match status" value="1"/>
</dbReference>
<feature type="domain" description="GxGYxYP putative glycoside hydrolase second N-terminal" evidence="3">
    <location>
        <begin position="104"/>
        <end position="169"/>
    </location>
</feature>
<reference evidence="5 6" key="1">
    <citation type="submission" date="2016-08" db="EMBL/GenBank/DDBJ databases">
        <title>Analysis of Carbohydrate Active Enzymes in Thermogemmatispora T81 Reveals Carbohydrate Degradation Ability.</title>
        <authorList>
            <person name="Tomazini A."/>
            <person name="Lal S."/>
            <person name="Stott M."/>
            <person name="Henrissat B."/>
            <person name="Polikarpov I."/>
            <person name="Sparling R."/>
            <person name="Levin D.B."/>
        </authorList>
    </citation>
    <scope>NUCLEOTIDE SEQUENCE [LARGE SCALE GENOMIC DNA]</scope>
    <source>
        <strain evidence="5 6">T81</strain>
    </source>
</reference>
<dbReference type="InterPro" id="IPR025832">
    <property type="entry name" value="GxGYxYP_C"/>
</dbReference>
<dbReference type="InterPro" id="IPR048309">
    <property type="entry name" value="GxGYxYP_N_3rd"/>
</dbReference>
<gene>
    <name evidence="5" type="ORF">A4R35_06905</name>
</gene>
<dbReference type="Pfam" id="PF20957">
    <property type="entry name" value="GxGYxYP_N_2nd"/>
    <property type="match status" value="1"/>
</dbReference>
<dbReference type="Gene3D" id="3.20.20.490">
    <property type="entry name" value="GxGYxYP glycoside hydrolase, C-terminal domain"/>
    <property type="match status" value="1"/>
</dbReference>
<dbReference type="PANTHER" id="PTHR37321">
    <property type="entry name" value="EXPORTED PROTEIN-RELATED"/>
    <property type="match status" value="1"/>
</dbReference>